<keyword evidence="2" id="KW-1133">Transmembrane helix</keyword>
<feature type="transmembrane region" description="Helical" evidence="2">
    <location>
        <begin position="419"/>
        <end position="440"/>
    </location>
</feature>
<feature type="compositionally biased region" description="Basic and acidic residues" evidence="1">
    <location>
        <begin position="81"/>
        <end position="91"/>
    </location>
</feature>
<dbReference type="AlphaFoldDB" id="A0A6A7YZ50"/>
<dbReference type="EMBL" id="WIWC01000014">
    <property type="protein sequence ID" value="MQT80559.1"/>
    <property type="molecule type" value="Genomic_DNA"/>
</dbReference>
<evidence type="ECO:0000256" key="2">
    <source>
        <dbReference type="SAM" id="Phobius"/>
    </source>
</evidence>
<reference evidence="3" key="1">
    <citation type="submission" date="2019-10" db="EMBL/GenBank/DDBJ databases">
        <title>Evaluation of single-gene subtyping targets for Pseudomonas.</title>
        <authorList>
            <person name="Reichler S.J."/>
            <person name="Orsi R.H."/>
            <person name="Wiedmann M."/>
            <person name="Martin N.H."/>
            <person name="Murphy S.I."/>
        </authorList>
    </citation>
    <scope>NUCLEOTIDE SEQUENCE</scope>
    <source>
        <strain evidence="3">FSL R10-2339</strain>
    </source>
</reference>
<keyword evidence="2" id="KW-0812">Transmembrane</keyword>
<organism evidence="3">
    <name type="scientific">Pseudomonas helleri</name>
    <dbReference type="NCBI Taxonomy" id="1608996"/>
    <lineage>
        <taxon>Bacteria</taxon>
        <taxon>Pseudomonadati</taxon>
        <taxon>Pseudomonadota</taxon>
        <taxon>Gammaproteobacteria</taxon>
        <taxon>Pseudomonadales</taxon>
        <taxon>Pseudomonadaceae</taxon>
        <taxon>Pseudomonas</taxon>
    </lineage>
</organism>
<protein>
    <recommendedName>
        <fullName evidence="4">Cobalamin adenosyltransferase</fullName>
    </recommendedName>
</protein>
<sequence length="540" mass="60170">MHAAAQDYPWAEELEKTMVTSLVTSFGLDFLLFKDKVGGNVDTTLNVRKGIWGTEQEKLRYEQRGDYDSTPYHQHKNYKATGKDDKASHKEGVLHDPYRNTTLGAGESRNLDHVISAKEIHDDAARVLAGQDGVALANQDSNLQSTHETVNKSKKQTSIDDYLSKLPTLISQHEATLTRDTARLNAAPRTTPEQIHKAQMLEDKIRKNQDKIRELKAIDPEQMRKRDKAARQPYDQQIDHAYYTSSKFFKQTASASGLAGVAMGTRQMLGLVMAEVWFELRDQLPAMLEKIKDKFDLEGFISSINTTLQGIWQRVQARFQDFLIAFKDGVFAGVLGSLTTTLFNILATTQALAIKIIREIWGQLVSAIKLLIFNPEQLAFVDLCKAVTSLLSIGSATVVGSVAYAQLLPFCSFPFGGELAAFASALVTGVVTLGLNYFMLHSPVALKLWVFIASVMPHAGMLHNFQAINTELDRYLGELNALEFNLDADELEDFSRELMACNDELQRSSVLRAEVEKRNIALPFEMGNAASTRSWLASLA</sequence>
<keyword evidence="2" id="KW-0472">Membrane</keyword>
<evidence type="ECO:0000313" key="3">
    <source>
        <dbReference type="EMBL" id="MQT80559.1"/>
    </source>
</evidence>
<evidence type="ECO:0000256" key="1">
    <source>
        <dbReference type="SAM" id="MobiDB-lite"/>
    </source>
</evidence>
<evidence type="ECO:0008006" key="4">
    <source>
        <dbReference type="Google" id="ProtNLM"/>
    </source>
</evidence>
<accession>A0A6A7YZ50</accession>
<feature type="transmembrane region" description="Helical" evidence="2">
    <location>
        <begin position="386"/>
        <end position="407"/>
    </location>
</feature>
<gene>
    <name evidence="3" type="ORF">GHN86_10865</name>
</gene>
<proteinExistence type="predicted"/>
<feature type="region of interest" description="Disordered" evidence="1">
    <location>
        <begin position="66"/>
        <end position="91"/>
    </location>
</feature>
<comment type="caution">
    <text evidence="3">The sequence shown here is derived from an EMBL/GenBank/DDBJ whole genome shotgun (WGS) entry which is preliminary data.</text>
</comment>
<dbReference type="RefSeq" id="WP_153386550.1">
    <property type="nucleotide sequence ID" value="NZ_WIWC01000014.1"/>
</dbReference>
<name>A0A6A7YZ50_9PSED</name>